<dbReference type="GO" id="GO:0031624">
    <property type="term" value="F:ubiquitin conjugating enzyme binding"/>
    <property type="evidence" value="ECO:0007669"/>
    <property type="project" value="TreeGrafter"/>
</dbReference>
<evidence type="ECO:0000256" key="4">
    <source>
        <dbReference type="SAM" id="MobiDB-lite"/>
    </source>
</evidence>
<dbReference type="Gene3D" id="1.10.238.200">
    <property type="entry name" value="Cullin, PONY binding domain"/>
    <property type="match status" value="1"/>
</dbReference>
<dbReference type="FunFam" id="1.10.238.10:FF:000030">
    <property type="entry name" value="DCN1-like protein"/>
    <property type="match status" value="1"/>
</dbReference>
<proteinExistence type="predicted"/>
<dbReference type="GO" id="GO:0045116">
    <property type="term" value="P:protein neddylation"/>
    <property type="evidence" value="ECO:0007669"/>
    <property type="project" value="TreeGrafter"/>
</dbReference>
<dbReference type="GO" id="GO:0000151">
    <property type="term" value="C:ubiquitin ligase complex"/>
    <property type="evidence" value="ECO:0007669"/>
    <property type="project" value="TreeGrafter"/>
</dbReference>
<dbReference type="PANTHER" id="PTHR12281:SF31">
    <property type="entry name" value="DCN1-LIKE PROTEIN 3"/>
    <property type="match status" value="1"/>
</dbReference>
<keyword evidence="7" id="KW-1185">Reference proteome</keyword>
<protein>
    <recommendedName>
        <fullName evidence="3">Defective in cullin neddylation protein</fullName>
    </recommendedName>
</protein>
<accession>A0AAD4K1U0</accession>
<dbReference type="GO" id="GO:2000436">
    <property type="term" value="P:positive regulation of protein neddylation"/>
    <property type="evidence" value="ECO:0007669"/>
    <property type="project" value="UniProtKB-ARBA"/>
</dbReference>
<comment type="caution">
    <text evidence="6">The sequence shown here is derived from an EMBL/GenBank/DDBJ whole genome shotgun (WGS) entry which is preliminary data.</text>
</comment>
<dbReference type="InterPro" id="IPR042460">
    <property type="entry name" value="DCN1-like_PONY"/>
</dbReference>
<sequence length="345" mass="39480">MGNCLKCFQSSSAAPTLPTTTNTTTTSCSSPNALHINANSCQAATSIGNCYEIVGPNSNERCALYNDRARETDELLSTRTPLKPANNCDTKRNSFKSLGLLNGSAPTMSEIITTAVKESMEVSHQTLNKLFDVYKDPDDEDMILTDGIERLCNDLNYQPDEFAILVLAWCLDASQMCRFTKTEFIEGLHKMRADTIANIRLRLEQTIEMLRVDAEMFKQLYRFTFRFGLEPDQRVLSLEMAIDLWKLVFTVQTPDLFSNWVNFLEKHPNIRRIPKDTWNMYLNFTEQCDIENYDDTEAWPSLFDDFVDYEKNRKLEVAVHDDDNNNDDPLQSHVKSGCETTRHVS</sequence>
<evidence type="ECO:0000313" key="6">
    <source>
        <dbReference type="EMBL" id="KAH8372087.1"/>
    </source>
</evidence>
<dbReference type="Proteomes" id="UP001200034">
    <property type="component" value="Unassembled WGS sequence"/>
</dbReference>
<feature type="region of interest" description="Disordered" evidence="4">
    <location>
        <begin position="318"/>
        <end position="345"/>
    </location>
</feature>
<dbReference type="GO" id="GO:0005886">
    <property type="term" value="C:plasma membrane"/>
    <property type="evidence" value="ECO:0007669"/>
    <property type="project" value="UniProtKB-ARBA"/>
</dbReference>
<dbReference type="InterPro" id="IPR014764">
    <property type="entry name" value="DCN-prot"/>
</dbReference>
<evidence type="ECO:0000259" key="5">
    <source>
        <dbReference type="PROSITE" id="PS51229"/>
    </source>
</evidence>
<name>A0AAD4K1U0_9MUSC</name>
<comment type="function">
    <text evidence="3">Neddylation of cullins play an essential role in the regulation of SCF-type complexes activity.</text>
</comment>
<evidence type="ECO:0000256" key="2">
    <source>
        <dbReference type="ARBA" id="ARBA00059219"/>
    </source>
</evidence>
<dbReference type="EMBL" id="JAJJHW010002585">
    <property type="protein sequence ID" value="KAH8372087.1"/>
    <property type="molecule type" value="Genomic_DNA"/>
</dbReference>
<dbReference type="AlphaFoldDB" id="A0AAD4K1U0"/>
<evidence type="ECO:0000313" key="7">
    <source>
        <dbReference type="Proteomes" id="UP001200034"/>
    </source>
</evidence>
<reference evidence="6" key="1">
    <citation type="journal article" date="2021" name="Mol. Ecol. Resour.">
        <title>Phylogenomic analyses of the genus Drosophila reveals genomic signals of climate adaptation.</title>
        <authorList>
            <person name="Li F."/>
            <person name="Rane R.V."/>
            <person name="Luria V."/>
            <person name="Xiong Z."/>
            <person name="Chen J."/>
            <person name="Li Z."/>
            <person name="Catullo R.A."/>
            <person name="Griffin P.C."/>
            <person name="Schiffer M."/>
            <person name="Pearce S."/>
            <person name="Lee S.F."/>
            <person name="McElroy K."/>
            <person name="Stocker A."/>
            <person name="Shirriffs J."/>
            <person name="Cockerell F."/>
            <person name="Coppin C."/>
            <person name="Sgro C.M."/>
            <person name="Karger A."/>
            <person name="Cain J.W."/>
            <person name="Weber J.A."/>
            <person name="Santpere G."/>
            <person name="Kirschner M.W."/>
            <person name="Hoffmann A.A."/>
            <person name="Oakeshott J.G."/>
            <person name="Zhang G."/>
        </authorList>
    </citation>
    <scope>NUCLEOTIDE SEQUENCE</scope>
    <source>
        <strain evidence="6">BGI-SZ-2011g</strain>
    </source>
</reference>
<dbReference type="InterPro" id="IPR005176">
    <property type="entry name" value="PONY_dom"/>
</dbReference>
<keyword evidence="1" id="KW-0833">Ubl conjugation pathway</keyword>
<dbReference type="FunFam" id="1.10.238.200:FF:000003">
    <property type="entry name" value="DCN1-like protein 3"/>
    <property type="match status" value="1"/>
</dbReference>
<dbReference type="Gene3D" id="1.10.238.10">
    <property type="entry name" value="EF-hand"/>
    <property type="match status" value="1"/>
</dbReference>
<comment type="function">
    <text evidence="2">Promotes neddylation of cullin components of SCF-type E3 ubiquitin ligase complexes and thus regulates SCF-type complex activity. Function promotes cell proliferation.</text>
</comment>
<dbReference type="Pfam" id="PF03556">
    <property type="entry name" value="Cullin_binding"/>
    <property type="match status" value="1"/>
</dbReference>
<gene>
    <name evidence="6" type="ORF">KR093_010045</name>
</gene>
<evidence type="ECO:0000256" key="3">
    <source>
        <dbReference type="RuleBase" id="RU410713"/>
    </source>
</evidence>
<dbReference type="PROSITE" id="PS51229">
    <property type="entry name" value="DCUN1"/>
    <property type="match status" value="1"/>
</dbReference>
<dbReference type="GO" id="GO:0032182">
    <property type="term" value="F:ubiquitin-like protein binding"/>
    <property type="evidence" value="ECO:0007669"/>
    <property type="project" value="TreeGrafter"/>
</dbReference>
<dbReference type="PANTHER" id="PTHR12281">
    <property type="entry name" value="RP42 RELATED"/>
    <property type="match status" value="1"/>
</dbReference>
<organism evidence="6 7">
    <name type="scientific">Drosophila rubida</name>
    <dbReference type="NCBI Taxonomy" id="30044"/>
    <lineage>
        <taxon>Eukaryota</taxon>
        <taxon>Metazoa</taxon>
        <taxon>Ecdysozoa</taxon>
        <taxon>Arthropoda</taxon>
        <taxon>Hexapoda</taxon>
        <taxon>Insecta</taxon>
        <taxon>Pterygota</taxon>
        <taxon>Neoptera</taxon>
        <taxon>Endopterygota</taxon>
        <taxon>Diptera</taxon>
        <taxon>Brachycera</taxon>
        <taxon>Muscomorpha</taxon>
        <taxon>Ephydroidea</taxon>
        <taxon>Drosophilidae</taxon>
        <taxon>Drosophila</taxon>
    </lineage>
</organism>
<dbReference type="GO" id="GO:0097602">
    <property type="term" value="F:cullin family protein binding"/>
    <property type="evidence" value="ECO:0007669"/>
    <property type="project" value="TreeGrafter"/>
</dbReference>
<dbReference type="PROSITE" id="PS51257">
    <property type="entry name" value="PROKAR_LIPOPROTEIN"/>
    <property type="match status" value="1"/>
</dbReference>
<feature type="domain" description="DCUN1" evidence="5">
    <location>
        <begin position="122"/>
        <end position="311"/>
    </location>
</feature>
<evidence type="ECO:0000256" key="1">
    <source>
        <dbReference type="ARBA" id="ARBA00022786"/>
    </source>
</evidence>